<evidence type="ECO:0000256" key="2">
    <source>
        <dbReference type="ARBA" id="ARBA00004892"/>
    </source>
</evidence>
<dbReference type="UniPathway" id="UPA00246"/>
<proteinExistence type="inferred from homology"/>
<evidence type="ECO:0000256" key="5">
    <source>
        <dbReference type="ARBA" id="ARBA00020555"/>
    </source>
</evidence>
<dbReference type="RefSeq" id="WP_069193684.1">
    <property type="nucleotide sequence ID" value="NZ_RLII01000018.1"/>
</dbReference>
<dbReference type="InterPro" id="IPR032466">
    <property type="entry name" value="Metal_Hydrolase"/>
</dbReference>
<dbReference type="Pfam" id="PF02614">
    <property type="entry name" value="UxaC"/>
    <property type="match status" value="1"/>
</dbReference>
<keyword evidence="6 7" id="KW-0413">Isomerase</keyword>
<comment type="catalytic activity">
    <reaction evidence="1 7">
        <text>D-glucuronate = D-fructuronate</text>
        <dbReference type="Rhea" id="RHEA:13049"/>
        <dbReference type="ChEBI" id="CHEBI:58720"/>
        <dbReference type="ChEBI" id="CHEBI:59863"/>
        <dbReference type="EC" id="5.3.1.12"/>
    </reaction>
</comment>
<keyword evidence="9" id="KW-1185">Reference proteome</keyword>
<dbReference type="GO" id="GO:0008880">
    <property type="term" value="F:glucuronate isomerase activity"/>
    <property type="evidence" value="ECO:0007669"/>
    <property type="project" value="UniProtKB-UniRule"/>
</dbReference>
<name>A0A4Q0I2G8_9FIRM</name>
<evidence type="ECO:0000313" key="9">
    <source>
        <dbReference type="Proteomes" id="UP000289166"/>
    </source>
</evidence>
<organism evidence="8 9">
    <name type="scientific">Acetivibrio mesophilus</name>
    <dbReference type="NCBI Taxonomy" id="2487273"/>
    <lineage>
        <taxon>Bacteria</taxon>
        <taxon>Bacillati</taxon>
        <taxon>Bacillota</taxon>
        <taxon>Clostridia</taxon>
        <taxon>Eubacteriales</taxon>
        <taxon>Oscillospiraceae</taxon>
        <taxon>Acetivibrio</taxon>
    </lineage>
</organism>
<reference evidence="9" key="1">
    <citation type="submission" date="2018-11" db="EMBL/GenBank/DDBJ databases">
        <title>Genome sequencing of a novel mesophilic and cellulolytic organism within the genus Hungateiclostridium.</title>
        <authorList>
            <person name="Rettenmaier R."/>
            <person name="Liebl W."/>
            <person name="Zverlov V."/>
        </authorList>
    </citation>
    <scope>NUCLEOTIDE SEQUENCE [LARGE SCALE GENOMIC DNA]</scope>
    <source>
        <strain evidence="9">N2K1</strain>
    </source>
</reference>
<evidence type="ECO:0000256" key="6">
    <source>
        <dbReference type="ARBA" id="ARBA00023235"/>
    </source>
</evidence>
<comment type="pathway">
    <text evidence="2 7">Carbohydrate metabolism; pentose and glucuronate interconversion.</text>
</comment>
<evidence type="ECO:0000256" key="1">
    <source>
        <dbReference type="ARBA" id="ARBA00001165"/>
    </source>
</evidence>
<dbReference type="OrthoDB" id="9766564at2"/>
<dbReference type="Gene3D" id="3.20.20.140">
    <property type="entry name" value="Metal-dependent hydrolases"/>
    <property type="match status" value="1"/>
</dbReference>
<dbReference type="InterPro" id="IPR003766">
    <property type="entry name" value="Uronate_isomerase"/>
</dbReference>
<comment type="similarity">
    <text evidence="3 7">Belongs to the metallo-dependent hydrolases superfamily. Uronate isomerase family.</text>
</comment>
<dbReference type="EMBL" id="RLII01000018">
    <property type="protein sequence ID" value="RXE58430.1"/>
    <property type="molecule type" value="Genomic_DNA"/>
</dbReference>
<dbReference type="EC" id="5.3.1.12" evidence="4 7"/>
<dbReference type="SUPFAM" id="SSF51556">
    <property type="entry name" value="Metallo-dependent hydrolases"/>
    <property type="match status" value="1"/>
</dbReference>
<dbReference type="Gene3D" id="1.10.2020.10">
    <property type="entry name" value="uronate isomerase, domain 2, chain A"/>
    <property type="match status" value="1"/>
</dbReference>
<dbReference type="NCBIfam" id="NF002794">
    <property type="entry name" value="PRK02925.1"/>
    <property type="match status" value="1"/>
</dbReference>
<accession>A0A4Q0I2G8</accession>
<evidence type="ECO:0000313" key="8">
    <source>
        <dbReference type="EMBL" id="RXE58430.1"/>
    </source>
</evidence>
<dbReference type="HAMAP" id="MF_00675">
    <property type="entry name" value="UxaC"/>
    <property type="match status" value="1"/>
</dbReference>
<protein>
    <recommendedName>
        <fullName evidence="5 7">Uronate isomerase</fullName>
        <ecNumber evidence="4 7">5.3.1.12</ecNumber>
    </recommendedName>
    <alternativeName>
        <fullName evidence="7">Glucuronate isomerase</fullName>
    </alternativeName>
    <alternativeName>
        <fullName evidence="7">Uronic isomerase</fullName>
    </alternativeName>
</protein>
<comment type="catalytic activity">
    <reaction evidence="7">
        <text>aldehydo-D-galacturonate = keto-D-tagaturonate</text>
        <dbReference type="Rhea" id="RHEA:27702"/>
        <dbReference type="ChEBI" id="CHEBI:12952"/>
        <dbReference type="ChEBI" id="CHEBI:17886"/>
    </reaction>
</comment>
<evidence type="ECO:0000256" key="4">
    <source>
        <dbReference type="ARBA" id="ARBA00012546"/>
    </source>
</evidence>
<dbReference type="GO" id="GO:0019698">
    <property type="term" value="P:D-galacturonate catabolic process"/>
    <property type="evidence" value="ECO:0007669"/>
    <property type="project" value="TreeGrafter"/>
</dbReference>
<comment type="caution">
    <text evidence="8">The sequence shown here is derived from an EMBL/GenBank/DDBJ whole genome shotgun (WGS) entry which is preliminary data.</text>
</comment>
<dbReference type="GO" id="GO:0042840">
    <property type="term" value="P:D-glucuronate catabolic process"/>
    <property type="evidence" value="ECO:0007669"/>
    <property type="project" value="TreeGrafter"/>
</dbReference>
<evidence type="ECO:0000256" key="7">
    <source>
        <dbReference type="HAMAP-Rule" id="MF_00675"/>
    </source>
</evidence>
<sequence>MKSFIGENFLLQNNTAAQLYHEYAKNMPIFDYHCHLSPVEIAENKKYRNITELWLGGDHYKWRAIRSNGIEEKYITGESWDKDKFIKWAETLPRCIGNPLYHWTHLELLRYFEIDQLLSPDTAEEIWNKSNEMLKNDEFSARALIRRSNVRVLCTTDDPTDALKPHQSLASDSSFDTKVLPTFRPDKALNIQAVGFAEWIGKLEHVTGRTINDIESLKTALLDRIDFFNGIGCKISDHAMDPMIYRESSDEEASKILKKALDGQTIDCSEAEKYKTVLMLFLARQYARLGWTMQLHLGTMRNCNSRMMRILGPDTGFDAIGDWNHAQPLARFLDALDTSDELPKTILYSLNESDNDILATIMGCFQGSCVPGKIQLGSAWWFNDQKDGMQKHLTSLANLGLLSTFVGMLTDSRSFLSYTRHEYFRRILCNMIGTWVENGEAPKDMELLGKMVQDICYNNAVRYFGISDK</sequence>
<gene>
    <name evidence="7" type="primary">uxaC</name>
    <name evidence="8" type="ORF">EFD62_12265</name>
</gene>
<dbReference type="Proteomes" id="UP000289166">
    <property type="component" value="Unassembled WGS sequence"/>
</dbReference>
<dbReference type="AlphaFoldDB" id="A0A4Q0I2G8"/>
<dbReference type="PANTHER" id="PTHR30068">
    <property type="entry name" value="URONATE ISOMERASE"/>
    <property type="match status" value="1"/>
</dbReference>
<evidence type="ECO:0000256" key="3">
    <source>
        <dbReference type="ARBA" id="ARBA00008397"/>
    </source>
</evidence>
<dbReference type="PANTHER" id="PTHR30068:SF4">
    <property type="entry name" value="URONATE ISOMERASE"/>
    <property type="match status" value="1"/>
</dbReference>